<dbReference type="AlphaFoldDB" id="A0A0F6R0A4"/>
<dbReference type="InterPro" id="IPR029063">
    <property type="entry name" value="SAM-dependent_MTases_sf"/>
</dbReference>
<evidence type="ECO:0000313" key="2">
    <source>
        <dbReference type="EMBL" id="AKE41185.1"/>
    </source>
</evidence>
<evidence type="ECO:0000259" key="1">
    <source>
        <dbReference type="Pfam" id="PF13649"/>
    </source>
</evidence>
<evidence type="ECO:0000313" key="5">
    <source>
        <dbReference type="Proteomes" id="UP000271380"/>
    </source>
</evidence>
<dbReference type="HOGENOM" id="CLU_092418_0_0_11"/>
<dbReference type="STRING" id="35755.UL82_05045"/>
<evidence type="ECO:0000313" key="4">
    <source>
        <dbReference type="Proteomes" id="UP000033457"/>
    </source>
</evidence>
<name>A0A0F6R0A4_9CORY</name>
<proteinExistence type="predicted"/>
<gene>
    <name evidence="3" type="primary">bchM</name>
    <name evidence="3" type="ORF">NCTC949_01575</name>
    <name evidence="2" type="ORF">UL82_05045</name>
</gene>
<dbReference type="Proteomes" id="UP000033457">
    <property type="component" value="Chromosome"/>
</dbReference>
<dbReference type="EMBL" id="LR134377">
    <property type="protein sequence ID" value="VEH08461.1"/>
    <property type="molecule type" value="Genomic_DNA"/>
</dbReference>
<dbReference type="Proteomes" id="UP000271380">
    <property type="component" value="Chromosome"/>
</dbReference>
<keyword evidence="4" id="KW-1185">Reference proteome</keyword>
<dbReference type="Gene3D" id="3.40.50.150">
    <property type="entry name" value="Vaccinia Virus protein VP39"/>
    <property type="match status" value="1"/>
</dbReference>
<accession>A0A0F6R0A4</accession>
<evidence type="ECO:0000313" key="3">
    <source>
        <dbReference type="EMBL" id="VEH08461.1"/>
    </source>
</evidence>
<reference evidence="2 4" key="1">
    <citation type="journal article" date="2015" name="Genome Announc.">
        <title>Complete Genome Sequence of Corynebacterium kutscheri DSM 20755, a Corynebacterial Type Strain with Remarkably Low G+C Content of Chromosomal DNA.</title>
        <authorList>
            <person name="Ruckert C."/>
            <person name="Albersmeier A."/>
            <person name="Winkler A."/>
            <person name="Tauch A."/>
        </authorList>
    </citation>
    <scope>NUCLEOTIDE SEQUENCE [LARGE SCALE GENOMIC DNA]</scope>
    <source>
        <strain evidence="2 4">DSM 20755</strain>
    </source>
</reference>
<dbReference type="SUPFAM" id="SSF53335">
    <property type="entry name" value="S-adenosyl-L-methionine-dependent methyltransferases"/>
    <property type="match status" value="1"/>
</dbReference>
<dbReference type="InterPro" id="IPR041698">
    <property type="entry name" value="Methyltransf_25"/>
</dbReference>
<dbReference type="EC" id="2.1.1.11" evidence="3"/>
<dbReference type="GO" id="GO:0032259">
    <property type="term" value="P:methylation"/>
    <property type="evidence" value="ECO:0007669"/>
    <property type="project" value="UniProtKB-KW"/>
</dbReference>
<dbReference type="PANTHER" id="PTHR43464">
    <property type="entry name" value="METHYLTRANSFERASE"/>
    <property type="match status" value="1"/>
</dbReference>
<dbReference type="CDD" id="cd02440">
    <property type="entry name" value="AdoMet_MTases"/>
    <property type="match status" value="1"/>
</dbReference>
<feature type="domain" description="Methyltransferase" evidence="1">
    <location>
        <begin position="49"/>
        <end position="140"/>
    </location>
</feature>
<organism evidence="2 4">
    <name type="scientific">Corynebacterium kutscheri</name>
    <dbReference type="NCBI Taxonomy" id="35755"/>
    <lineage>
        <taxon>Bacteria</taxon>
        <taxon>Bacillati</taxon>
        <taxon>Actinomycetota</taxon>
        <taxon>Actinomycetes</taxon>
        <taxon>Mycobacteriales</taxon>
        <taxon>Corynebacteriaceae</taxon>
        <taxon>Corynebacterium</taxon>
    </lineage>
</organism>
<dbReference type="EMBL" id="CP011312">
    <property type="protein sequence ID" value="AKE41185.1"/>
    <property type="molecule type" value="Genomic_DNA"/>
</dbReference>
<keyword evidence="2" id="KW-0808">Transferase</keyword>
<sequence length="194" mass="21338">MKTWKEITAADPQHSINYARRWDFFLAQGQDIYGEARLIDAMAARGSRILDAGCGQGRLSGYLSQQGHIVVGSDLDPVLIDIAREKFPEATFYVGDLVEDPIAEDGFDIALCAGQVLTFLELDTVPQALRHIFDSLRSGGRAVIGFGAGRGLPFGYFFQAAEQVGFIRENVFSSWELAPFDESSSFLVAVLRKP</sequence>
<dbReference type="PANTHER" id="PTHR43464:SF90">
    <property type="entry name" value="METHYLTRANSFERASE TYPE 11"/>
    <property type="match status" value="1"/>
</dbReference>
<dbReference type="GO" id="GO:0046406">
    <property type="term" value="F:magnesium protoporphyrin IX methyltransferase activity"/>
    <property type="evidence" value="ECO:0007669"/>
    <property type="project" value="UniProtKB-EC"/>
</dbReference>
<dbReference type="KEGG" id="cku:UL82_05045"/>
<dbReference type="Pfam" id="PF13649">
    <property type="entry name" value="Methyltransf_25"/>
    <property type="match status" value="1"/>
</dbReference>
<dbReference type="OrthoDB" id="7062303at2"/>
<keyword evidence="2" id="KW-0489">Methyltransferase</keyword>
<protein>
    <submittedName>
        <fullName evidence="2">Methyltransferase domain</fullName>
    </submittedName>
    <submittedName>
        <fullName evidence="3">SAM-dependent methyltransferase</fullName>
        <ecNumber evidence="3">2.1.1.11</ecNumber>
    </submittedName>
</protein>
<reference evidence="3 5" key="2">
    <citation type="submission" date="2018-12" db="EMBL/GenBank/DDBJ databases">
        <authorList>
            <consortium name="Pathogen Informatics"/>
        </authorList>
    </citation>
    <scope>NUCLEOTIDE SEQUENCE [LARGE SCALE GENOMIC DNA]</scope>
    <source>
        <strain evidence="3 5">NCTC949</strain>
    </source>
</reference>
<dbReference type="RefSeq" id="WP_046439336.1">
    <property type="nucleotide sequence ID" value="NZ_CP011312.1"/>
</dbReference>